<evidence type="ECO:0000313" key="1">
    <source>
        <dbReference type="EMBL" id="KAJ7370544.1"/>
    </source>
</evidence>
<evidence type="ECO:0000313" key="2">
    <source>
        <dbReference type="Proteomes" id="UP001163046"/>
    </source>
</evidence>
<gene>
    <name evidence="1" type="ORF">OS493_031550</name>
</gene>
<reference evidence="1" key="1">
    <citation type="submission" date="2023-01" db="EMBL/GenBank/DDBJ databases">
        <title>Genome assembly of the deep-sea coral Lophelia pertusa.</title>
        <authorList>
            <person name="Herrera S."/>
            <person name="Cordes E."/>
        </authorList>
    </citation>
    <scope>NUCLEOTIDE SEQUENCE</scope>
    <source>
        <strain evidence="1">USNM1676648</strain>
        <tissue evidence="1">Polyp</tissue>
    </source>
</reference>
<dbReference type="Proteomes" id="UP001163046">
    <property type="component" value="Unassembled WGS sequence"/>
</dbReference>
<name>A0A9X0CR84_9CNID</name>
<sequence length="168" mass="19356">MEHTRDIVKPGEKRFATCTTLSIDGETPRDFPYQMDCGPTCKLISYADCCGIAQDRDPKLQESDTKLRFYDKSTAYKEEHGSINQTEFLKVTDHSLGRLQQKRVIHTIRLAKDEVPLIITKYWEYHEELTAPNGVLFKGSIIIISRSTYSRATWVKARSKMSLLVKHE</sequence>
<keyword evidence="2" id="KW-1185">Reference proteome</keyword>
<protein>
    <submittedName>
        <fullName evidence="1">Uncharacterized protein</fullName>
    </submittedName>
</protein>
<accession>A0A9X0CR84</accession>
<comment type="caution">
    <text evidence="1">The sequence shown here is derived from an EMBL/GenBank/DDBJ whole genome shotgun (WGS) entry which is preliminary data.</text>
</comment>
<dbReference type="AlphaFoldDB" id="A0A9X0CR84"/>
<proteinExistence type="predicted"/>
<organism evidence="1 2">
    <name type="scientific">Desmophyllum pertusum</name>
    <dbReference type="NCBI Taxonomy" id="174260"/>
    <lineage>
        <taxon>Eukaryota</taxon>
        <taxon>Metazoa</taxon>
        <taxon>Cnidaria</taxon>
        <taxon>Anthozoa</taxon>
        <taxon>Hexacorallia</taxon>
        <taxon>Scleractinia</taxon>
        <taxon>Caryophylliina</taxon>
        <taxon>Caryophylliidae</taxon>
        <taxon>Desmophyllum</taxon>
    </lineage>
</organism>
<dbReference type="OrthoDB" id="5986177at2759"/>
<dbReference type="EMBL" id="MU826862">
    <property type="protein sequence ID" value="KAJ7370544.1"/>
    <property type="molecule type" value="Genomic_DNA"/>
</dbReference>